<dbReference type="AlphaFoldDB" id="A0AAP0KSY1"/>
<dbReference type="Proteomes" id="UP001419268">
    <property type="component" value="Unassembled WGS sequence"/>
</dbReference>
<dbReference type="EMBL" id="JBBNAG010000002">
    <property type="protein sequence ID" value="KAK9158136.1"/>
    <property type="molecule type" value="Genomic_DNA"/>
</dbReference>
<organism evidence="1 2">
    <name type="scientific">Stephania cephalantha</name>
    <dbReference type="NCBI Taxonomy" id="152367"/>
    <lineage>
        <taxon>Eukaryota</taxon>
        <taxon>Viridiplantae</taxon>
        <taxon>Streptophyta</taxon>
        <taxon>Embryophyta</taxon>
        <taxon>Tracheophyta</taxon>
        <taxon>Spermatophyta</taxon>
        <taxon>Magnoliopsida</taxon>
        <taxon>Ranunculales</taxon>
        <taxon>Menispermaceae</taxon>
        <taxon>Menispermoideae</taxon>
        <taxon>Cissampelideae</taxon>
        <taxon>Stephania</taxon>
    </lineage>
</organism>
<name>A0AAP0KSY1_9MAGN</name>
<evidence type="ECO:0000313" key="2">
    <source>
        <dbReference type="Proteomes" id="UP001419268"/>
    </source>
</evidence>
<reference evidence="1 2" key="1">
    <citation type="submission" date="2024-01" db="EMBL/GenBank/DDBJ databases">
        <title>Genome assemblies of Stephania.</title>
        <authorList>
            <person name="Yang L."/>
        </authorList>
    </citation>
    <scope>NUCLEOTIDE SEQUENCE [LARGE SCALE GENOMIC DNA]</scope>
    <source>
        <strain evidence="1">JXDWG</strain>
        <tissue evidence="1">Leaf</tissue>
    </source>
</reference>
<comment type="caution">
    <text evidence="1">The sequence shown here is derived from an EMBL/GenBank/DDBJ whole genome shotgun (WGS) entry which is preliminary data.</text>
</comment>
<accession>A0AAP0KSY1</accession>
<protein>
    <submittedName>
        <fullName evidence="1">Uncharacterized protein</fullName>
    </submittedName>
</protein>
<gene>
    <name evidence="1" type="ORF">Scep_004710</name>
</gene>
<keyword evidence="2" id="KW-1185">Reference proteome</keyword>
<sequence>MVLWLMDHLGFRTQHRLFDISNPIELGYEELVSFICNSLEIDNEKMILNMIYRYPVYIGTGTYNYVPLRIVDESTLKDAWEIAAEFPPPNCMDAHHVHHVHDSIIRDTLNRVITEDGSLSCPPILNEVGNDDFFDQEAAGIDDAPVGVGKFVVPSSVFMELSSEAIRHIH</sequence>
<proteinExistence type="predicted"/>
<evidence type="ECO:0000313" key="1">
    <source>
        <dbReference type="EMBL" id="KAK9158136.1"/>
    </source>
</evidence>